<evidence type="ECO:0000313" key="5">
    <source>
        <dbReference type="EMBL" id="KAK0054340.1"/>
    </source>
</evidence>
<dbReference type="GO" id="GO:0016705">
    <property type="term" value="F:oxidoreductase activity, acting on paired donors, with incorporation or reduction of molecular oxygen"/>
    <property type="evidence" value="ECO:0007669"/>
    <property type="project" value="InterPro"/>
</dbReference>
<dbReference type="PANTHER" id="PTHR24020">
    <property type="entry name" value="COLLAGEN ALPHA"/>
    <property type="match status" value="1"/>
</dbReference>
<accession>A0AAD8BGW3</accession>
<dbReference type="CDD" id="cd20659">
    <property type="entry name" value="CYP4B_4F-like"/>
    <property type="match status" value="1"/>
</dbReference>
<dbReference type="PANTHER" id="PTHR24020:SF20">
    <property type="entry name" value="PH DOMAIN-CONTAINING PROTEIN"/>
    <property type="match status" value="1"/>
</dbReference>
<evidence type="ECO:0000256" key="2">
    <source>
        <dbReference type="PIRSR" id="PIRSR602401-1"/>
    </source>
</evidence>
<dbReference type="InterPro" id="IPR050525">
    <property type="entry name" value="ECM_Assembly_Org"/>
</dbReference>
<reference evidence="5" key="1">
    <citation type="journal article" date="2023" name="PLoS Negl. Trop. Dis.">
        <title>A genome sequence for Biomphalaria pfeifferi, the major vector snail for the human-infecting parasite Schistosoma mansoni.</title>
        <authorList>
            <person name="Bu L."/>
            <person name="Lu L."/>
            <person name="Laidemitt M.R."/>
            <person name="Zhang S.M."/>
            <person name="Mutuku M."/>
            <person name="Mkoji G."/>
            <person name="Steinauer M."/>
            <person name="Loker E.S."/>
        </authorList>
    </citation>
    <scope>NUCLEOTIDE SEQUENCE</scope>
    <source>
        <strain evidence="5">KasaAsao</strain>
    </source>
</reference>
<keyword evidence="2" id="KW-0479">Metal-binding</keyword>
<keyword evidence="2" id="KW-0408">Iron</keyword>
<feature type="compositionally biased region" description="Low complexity" evidence="3">
    <location>
        <begin position="1063"/>
        <end position="1097"/>
    </location>
</feature>
<evidence type="ECO:0000313" key="6">
    <source>
        <dbReference type="Proteomes" id="UP001233172"/>
    </source>
</evidence>
<keyword evidence="6" id="KW-1185">Reference proteome</keyword>
<dbReference type="GO" id="GO:0005506">
    <property type="term" value="F:iron ion binding"/>
    <property type="evidence" value="ECO:0007669"/>
    <property type="project" value="InterPro"/>
</dbReference>
<dbReference type="CDD" id="cd01472">
    <property type="entry name" value="vWA_collagen"/>
    <property type="match status" value="1"/>
</dbReference>
<dbReference type="PRINTS" id="PR00463">
    <property type="entry name" value="EP450I"/>
</dbReference>
<evidence type="ECO:0000256" key="1">
    <source>
        <dbReference type="ARBA" id="ARBA00010617"/>
    </source>
</evidence>
<dbReference type="GO" id="GO:0004497">
    <property type="term" value="F:monooxygenase activity"/>
    <property type="evidence" value="ECO:0007669"/>
    <property type="project" value="InterPro"/>
</dbReference>
<organism evidence="5 6">
    <name type="scientific">Biomphalaria pfeifferi</name>
    <name type="common">Bloodfluke planorb</name>
    <name type="synonym">Freshwater snail</name>
    <dbReference type="NCBI Taxonomy" id="112525"/>
    <lineage>
        <taxon>Eukaryota</taxon>
        <taxon>Metazoa</taxon>
        <taxon>Spiralia</taxon>
        <taxon>Lophotrochozoa</taxon>
        <taxon>Mollusca</taxon>
        <taxon>Gastropoda</taxon>
        <taxon>Heterobranchia</taxon>
        <taxon>Euthyneura</taxon>
        <taxon>Panpulmonata</taxon>
        <taxon>Hygrophila</taxon>
        <taxon>Lymnaeoidea</taxon>
        <taxon>Planorbidae</taxon>
        <taxon>Biomphalaria</taxon>
    </lineage>
</organism>
<evidence type="ECO:0000256" key="3">
    <source>
        <dbReference type="SAM" id="MobiDB-lite"/>
    </source>
</evidence>
<comment type="similarity">
    <text evidence="1">Belongs to the cytochrome P450 family.</text>
</comment>
<reference evidence="5" key="2">
    <citation type="submission" date="2023-04" db="EMBL/GenBank/DDBJ databases">
        <authorList>
            <person name="Bu L."/>
            <person name="Lu L."/>
            <person name="Laidemitt M.R."/>
            <person name="Zhang S.M."/>
            <person name="Mutuku M."/>
            <person name="Mkoji G."/>
            <person name="Steinauer M."/>
            <person name="Loker E.S."/>
        </authorList>
    </citation>
    <scope>NUCLEOTIDE SEQUENCE</scope>
    <source>
        <strain evidence="5">KasaAsao</strain>
        <tissue evidence="5">Whole Snail</tissue>
    </source>
</reference>
<feature type="non-terminal residue" evidence="5">
    <location>
        <position position="1470"/>
    </location>
</feature>
<dbReference type="PRINTS" id="PR00385">
    <property type="entry name" value="P450"/>
</dbReference>
<feature type="domain" description="VWFA" evidence="4">
    <location>
        <begin position="792"/>
        <end position="965"/>
    </location>
</feature>
<dbReference type="Gene3D" id="1.10.630.10">
    <property type="entry name" value="Cytochrome P450"/>
    <property type="match status" value="1"/>
</dbReference>
<dbReference type="SMART" id="SM00327">
    <property type="entry name" value="VWA"/>
    <property type="match status" value="3"/>
</dbReference>
<dbReference type="SUPFAM" id="SSF53300">
    <property type="entry name" value="vWA-like"/>
    <property type="match status" value="3"/>
</dbReference>
<dbReference type="PROSITE" id="PS50234">
    <property type="entry name" value="VWFA"/>
    <property type="match status" value="3"/>
</dbReference>
<dbReference type="Pfam" id="PF00092">
    <property type="entry name" value="VWA"/>
    <property type="match status" value="3"/>
</dbReference>
<dbReference type="PROSITE" id="PS00086">
    <property type="entry name" value="CYTOCHROME_P450"/>
    <property type="match status" value="1"/>
</dbReference>
<dbReference type="SUPFAM" id="SSF48264">
    <property type="entry name" value="Cytochrome P450"/>
    <property type="match status" value="1"/>
</dbReference>
<feature type="region of interest" description="Disordered" evidence="3">
    <location>
        <begin position="1054"/>
        <end position="1097"/>
    </location>
</feature>
<protein>
    <submittedName>
        <fullName evidence="5">Poly [ADP-ribose] polymerase 3</fullName>
    </submittedName>
</protein>
<dbReference type="Pfam" id="PF00067">
    <property type="entry name" value="p450"/>
    <property type="match status" value="1"/>
</dbReference>
<feature type="domain" description="VWFA" evidence="4">
    <location>
        <begin position="509"/>
        <end position="682"/>
    </location>
</feature>
<dbReference type="Proteomes" id="UP001233172">
    <property type="component" value="Unassembled WGS sequence"/>
</dbReference>
<dbReference type="InterPro" id="IPR002035">
    <property type="entry name" value="VWF_A"/>
</dbReference>
<comment type="caution">
    <text evidence="5">The sequence shown here is derived from an EMBL/GenBank/DDBJ whole genome shotgun (WGS) entry which is preliminary data.</text>
</comment>
<evidence type="ECO:0000259" key="4">
    <source>
        <dbReference type="PROSITE" id="PS50234"/>
    </source>
</evidence>
<comment type="cofactor">
    <cofactor evidence="2">
        <name>heme</name>
        <dbReference type="ChEBI" id="CHEBI:30413"/>
    </cofactor>
</comment>
<dbReference type="CDD" id="cd01450">
    <property type="entry name" value="vWFA_subfamily_ECM"/>
    <property type="match status" value="2"/>
</dbReference>
<dbReference type="InterPro" id="IPR017972">
    <property type="entry name" value="Cyt_P450_CS"/>
</dbReference>
<dbReference type="GO" id="GO:0020037">
    <property type="term" value="F:heme binding"/>
    <property type="evidence" value="ECO:0007669"/>
    <property type="project" value="InterPro"/>
</dbReference>
<dbReference type="InterPro" id="IPR002401">
    <property type="entry name" value="Cyt_P450_E_grp-I"/>
</dbReference>
<sequence length="1470" mass="162810">YPGPDERGLAFQRDMTGRHPRCSVVWMLQTPMLIVSHPDTVKVILKSSEPKSTRVYNFIRPWIGDGLLTSRGEKWARNRRLLTPAFHFEILKNYVELKNRSADQLLLKFKQCADTGKPFQVFANITMFTLDVILKCAMSYETNCQSQGEKHPYVQAVNQLSELMVARFFQPWLHSDWLYFLTPSGRKFKKHCDFVHRVAEDIINNRKESIKSEGFPNTNRSNRKCLDFLDILLTARDENGQGLSDAEVRDEVDTFLFEGHDTTASAISWALYSIAEHEDVQRRIKEELEELMATKDSTDILWDDLPRLPYLTMVIKEAMRLHSPVPFIQRELTVDTEIDGRIAPAGTMVSIVLYNCHHNPTVWEDSLRFDPDRFLPENSKDRNSYAFVPFSAGPRNCIGQNFAMDEIKIVLARILSKFNIRLDPNHKVAKSESIVMRAENDIQLLVSVLQKSVSLGRKGFHFAKSQIRKNKVSVFTTVGKMLLPVKIFVSCLLLTRQILSDTSCQGKADILLIVDESGSIGSDNFDQVLDFLADFSGKFSVGKDFIHFSELTFSDKSTVVFDFNKYQTNDTLKKAILSTSYNGGSTNTGEALNKARTFAFTSANGARSDVPKLALVLTDGQSNDRSYTVQEAGLLKNSGVIVVAIGVGSQTDDIELKAIATSPSYVYNVKNFQGLDNIIYNVSNTVCRVQTEAAFNVSSLLCFGRKDGDYPPCSSECADGFYYSCVNEVAFKRQCKSNIYVDVNKQSLEAKMVFEPALTSCQPTSQACPRSNLTPSITPTVAPVQSCQGKADILLIVDESGSIGLANFNQVLSFLADFSTKFAVGKDTIHFSGLKFSYASTIIFDFNKYLTNDTLKKAILSTSYNGGSTNTGEALNKARTFAFTSANGARSDVPKLALVLTDGQSNDRATTMQEASLLKNSGVTVFAIGVGTGIDYKELQSIATAPSYVFNVSNFQGLEAIINNVSNTICKVQTDVNINTVNVSSLFCLGRRDGDYPACLSECVDGYYYTCTRELVYKKQCNLGTYTDGNGLSYTDRMVYDPITRSCQLKSVACPRSPPTTAAPPSTTTTTTTTTPRPTTTTPTTTTTKPTTTTTSPVSTCQGRVDILFVIDESGSILKENFNQVLEFLADFAFQFSVGNDSVHFSELTFSDVNKLYFEFTKYLTNSALRKAILNTTYAGGQTNTGAALNLARTVAFTSANGARSDVPKIALVVTDGHSSDKTVTLKEAELLKNSGVIVLTIGIGPEIDNKELQAISTSPLFVYKVSTFKGLQNILYNVSNTVCKVQNEVNMNAINISSLVCLGRKDGDYPACSSECVEGYYYTCVRERAFKRQCNVSSYLDNNNSSYSARMVFEPATRTCQQSSKSCPRSHPNPIILPTASQDVTSIRFTECIPSNCQGKADGDYPACSPECQLGYYYSCVNEYAYQRTCALRWQLNGQNELYTERLLYDPTTGSCEYSVPSCTSSQSN</sequence>
<name>A0AAD8BGW3_BIOPF</name>
<dbReference type="InterPro" id="IPR036396">
    <property type="entry name" value="Cyt_P450_sf"/>
</dbReference>
<feature type="domain" description="VWFA" evidence="4">
    <location>
        <begin position="1106"/>
        <end position="1279"/>
    </location>
</feature>
<keyword evidence="2" id="KW-0349">Heme</keyword>
<proteinExistence type="inferred from homology"/>
<dbReference type="Gene3D" id="3.40.50.410">
    <property type="entry name" value="von Willebrand factor, type A domain"/>
    <property type="match status" value="3"/>
</dbReference>
<gene>
    <name evidence="5" type="ORF">Bpfe_016168</name>
</gene>
<dbReference type="EMBL" id="JASAOG010000078">
    <property type="protein sequence ID" value="KAK0054340.1"/>
    <property type="molecule type" value="Genomic_DNA"/>
</dbReference>
<dbReference type="InterPro" id="IPR036465">
    <property type="entry name" value="vWFA_dom_sf"/>
</dbReference>
<dbReference type="InterPro" id="IPR001128">
    <property type="entry name" value="Cyt_P450"/>
</dbReference>
<feature type="binding site" description="axial binding residue" evidence="2">
    <location>
        <position position="397"/>
    </location>
    <ligand>
        <name>heme</name>
        <dbReference type="ChEBI" id="CHEBI:30413"/>
    </ligand>
    <ligandPart>
        <name>Fe</name>
        <dbReference type="ChEBI" id="CHEBI:18248"/>
    </ligandPart>
</feature>